<feature type="transmembrane region" description="Helical" evidence="7">
    <location>
        <begin position="338"/>
        <end position="356"/>
    </location>
</feature>
<feature type="transmembrane region" description="Helical" evidence="7">
    <location>
        <begin position="512"/>
        <end position="534"/>
    </location>
</feature>
<organism evidence="9 10">
    <name type="scientific">Mesorhizobium amorphae CCNWGS0123</name>
    <dbReference type="NCBI Taxonomy" id="1082933"/>
    <lineage>
        <taxon>Bacteria</taxon>
        <taxon>Pseudomonadati</taxon>
        <taxon>Pseudomonadota</taxon>
        <taxon>Alphaproteobacteria</taxon>
        <taxon>Hyphomicrobiales</taxon>
        <taxon>Phyllobacteriaceae</taxon>
        <taxon>Mesorhizobium</taxon>
    </lineage>
</organism>
<dbReference type="InterPro" id="IPR035906">
    <property type="entry name" value="MetI-like_sf"/>
</dbReference>
<feature type="transmembrane region" description="Helical" evidence="7">
    <location>
        <begin position="93"/>
        <end position="108"/>
    </location>
</feature>
<feature type="transmembrane region" description="Helical" evidence="7">
    <location>
        <begin position="139"/>
        <end position="161"/>
    </location>
</feature>
<evidence type="ECO:0000256" key="2">
    <source>
        <dbReference type="ARBA" id="ARBA00022448"/>
    </source>
</evidence>
<keyword evidence="5 7" id="KW-1133">Transmembrane helix</keyword>
<keyword evidence="3" id="KW-1003">Cell membrane</keyword>
<dbReference type="eggNOG" id="COG4176">
    <property type="taxonomic scope" value="Bacteria"/>
</dbReference>
<feature type="transmembrane region" description="Helical" evidence="7">
    <location>
        <begin position="52"/>
        <end position="73"/>
    </location>
</feature>
<proteinExistence type="inferred from homology"/>
<dbReference type="Proteomes" id="UP000002949">
    <property type="component" value="Unassembled WGS sequence"/>
</dbReference>
<dbReference type="GO" id="GO:0015226">
    <property type="term" value="F:carnitine transmembrane transporter activity"/>
    <property type="evidence" value="ECO:0007669"/>
    <property type="project" value="TreeGrafter"/>
</dbReference>
<feature type="transmembrane region" description="Helical" evidence="7">
    <location>
        <begin position="182"/>
        <end position="208"/>
    </location>
</feature>
<feature type="domain" description="ABC transmembrane type-1" evidence="8">
    <location>
        <begin position="135"/>
        <end position="315"/>
    </location>
</feature>
<evidence type="ECO:0000259" key="8">
    <source>
        <dbReference type="PROSITE" id="PS50928"/>
    </source>
</evidence>
<dbReference type="GO" id="GO:0015871">
    <property type="term" value="P:choline transport"/>
    <property type="evidence" value="ECO:0007669"/>
    <property type="project" value="TreeGrafter"/>
</dbReference>
<dbReference type="RefSeq" id="WP_006201759.1">
    <property type="nucleotide sequence ID" value="NZ_AGSN01000091.1"/>
</dbReference>
<dbReference type="GO" id="GO:0043190">
    <property type="term" value="C:ATP-binding cassette (ABC) transporter complex"/>
    <property type="evidence" value="ECO:0007669"/>
    <property type="project" value="TreeGrafter"/>
</dbReference>
<feature type="transmembrane region" description="Helical" evidence="7">
    <location>
        <begin position="115"/>
        <end position="133"/>
    </location>
</feature>
<feature type="transmembrane region" description="Helical" evidence="7">
    <location>
        <begin position="264"/>
        <end position="286"/>
    </location>
</feature>
<evidence type="ECO:0000313" key="10">
    <source>
        <dbReference type="Proteomes" id="UP000002949"/>
    </source>
</evidence>
<dbReference type="GO" id="GO:0031460">
    <property type="term" value="P:glycine betaine transport"/>
    <property type="evidence" value="ECO:0007669"/>
    <property type="project" value="TreeGrafter"/>
</dbReference>
<feature type="transmembrane region" description="Helical" evidence="7">
    <location>
        <begin position="20"/>
        <end position="40"/>
    </location>
</feature>
<dbReference type="PATRIC" id="fig|1082933.3.peg.2158"/>
<feature type="transmembrane region" description="Helical" evidence="7">
    <location>
        <begin position="423"/>
        <end position="441"/>
    </location>
</feature>
<evidence type="ECO:0000256" key="4">
    <source>
        <dbReference type="ARBA" id="ARBA00022692"/>
    </source>
</evidence>
<feature type="transmembrane region" description="Helical" evidence="7">
    <location>
        <begin position="554"/>
        <end position="582"/>
    </location>
</feature>
<dbReference type="CDD" id="cd06261">
    <property type="entry name" value="TM_PBP2"/>
    <property type="match status" value="2"/>
</dbReference>
<keyword evidence="2 7" id="KW-0813">Transport</keyword>
<feature type="domain" description="ABC transmembrane type-1" evidence="8">
    <location>
        <begin position="507"/>
        <end position="686"/>
    </location>
</feature>
<protein>
    <submittedName>
        <fullName evidence="9">Glycine betaine/proline ABC transporter, permease protein</fullName>
    </submittedName>
</protein>
<gene>
    <name evidence="9" type="ORF">MEA186_11206</name>
</gene>
<dbReference type="EMBL" id="AGSN01000091">
    <property type="protein sequence ID" value="EHH11995.1"/>
    <property type="molecule type" value="Genomic_DNA"/>
</dbReference>
<evidence type="ECO:0000256" key="6">
    <source>
        <dbReference type="ARBA" id="ARBA00023136"/>
    </source>
</evidence>
<dbReference type="InterPro" id="IPR000515">
    <property type="entry name" value="MetI-like"/>
</dbReference>
<dbReference type="Gene3D" id="1.10.3720.10">
    <property type="entry name" value="MetI-like"/>
    <property type="match status" value="2"/>
</dbReference>
<dbReference type="PROSITE" id="PS50928">
    <property type="entry name" value="ABC_TM1"/>
    <property type="match status" value="2"/>
</dbReference>
<evidence type="ECO:0000256" key="3">
    <source>
        <dbReference type="ARBA" id="ARBA00022475"/>
    </source>
</evidence>
<evidence type="ECO:0000256" key="1">
    <source>
        <dbReference type="ARBA" id="ARBA00004651"/>
    </source>
</evidence>
<reference evidence="9 10" key="1">
    <citation type="journal article" date="2012" name="J. Bacteriol.">
        <title>Draft Genome Sequence of Plant Growth-Promoting Rhizobium Mesorhizobium amorphae, Isolated from Zinc-Lead Mine Tailings.</title>
        <authorList>
            <person name="Hao X."/>
            <person name="Lin Y."/>
            <person name="Johnstone L."/>
            <person name="Baltrus D.A."/>
            <person name="Miller S.J."/>
            <person name="Wei G."/>
            <person name="Rensing C."/>
        </authorList>
    </citation>
    <scope>NUCLEOTIDE SEQUENCE [LARGE SCALE GENOMIC DNA]</scope>
    <source>
        <strain evidence="9 10">CCNWGS0123</strain>
    </source>
</reference>
<dbReference type="OrthoDB" id="9815258at2"/>
<comment type="similarity">
    <text evidence="7">Belongs to the binding-protein-dependent transport system permease family.</text>
</comment>
<dbReference type="PANTHER" id="PTHR47737">
    <property type="entry name" value="GLYCINE BETAINE/PROLINE BETAINE TRANSPORT SYSTEM PERMEASE PROTEIN PROW"/>
    <property type="match status" value="1"/>
</dbReference>
<evidence type="ECO:0000313" key="9">
    <source>
        <dbReference type="EMBL" id="EHH11995.1"/>
    </source>
</evidence>
<feature type="transmembrane region" description="Helical" evidence="7">
    <location>
        <begin position="621"/>
        <end position="645"/>
    </location>
</feature>
<evidence type="ECO:0000256" key="5">
    <source>
        <dbReference type="ARBA" id="ARBA00022989"/>
    </source>
</evidence>
<evidence type="ECO:0000256" key="7">
    <source>
        <dbReference type="RuleBase" id="RU363032"/>
    </source>
</evidence>
<keyword evidence="6 7" id="KW-0472">Membrane</keyword>
<feature type="transmembrane region" description="Helical" evidence="7">
    <location>
        <begin position="395"/>
        <end position="417"/>
    </location>
</feature>
<dbReference type="Pfam" id="PF00528">
    <property type="entry name" value="BPD_transp_1"/>
    <property type="match status" value="2"/>
</dbReference>
<comment type="subcellular location">
    <subcellularLocation>
        <location evidence="1 7">Cell membrane</location>
        <topology evidence="1 7">Multi-pass membrane protein</topology>
    </subcellularLocation>
</comment>
<feature type="transmembrane region" description="Helical" evidence="7">
    <location>
        <begin position="478"/>
        <end position="500"/>
    </location>
</feature>
<dbReference type="KEGG" id="mamo:A6B35_29615"/>
<dbReference type="SUPFAM" id="SSF161098">
    <property type="entry name" value="MetI-like"/>
    <property type="match status" value="2"/>
</dbReference>
<dbReference type="GO" id="GO:0005275">
    <property type="term" value="F:amine transmembrane transporter activity"/>
    <property type="evidence" value="ECO:0007669"/>
    <property type="project" value="TreeGrafter"/>
</dbReference>
<dbReference type="AlphaFoldDB" id="G6Y8H4"/>
<name>G6Y8H4_9HYPH</name>
<accession>G6Y8H4</accession>
<dbReference type="PANTHER" id="PTHR47737:SF1">
    <property type="entry name" value="GLYCINE BETAINE_PROLINE BETAINE TRANSPORT SYSTEM PERMEASE PROTEIN PROW"/>
    <property type="match status" value="1"/>
</dbReference>
<sequence length="702" mass="74820">MTAVSGTQRLPQSVAVDAGFTAWAALIVLTLVCIVLQDSLPWVVTFPTAWQVPIAAAINVMSDGVVPVIQPLFRSISALLDVPMRGMQACLSWLPWPATMAIVVVLSLKSGGYRLALFSVIALGYMIIAGYWPQSMNTLGLVLLAVPIAVGLGFALGLLGYRFPRFRPGLLAFLDLMQTVPAFAYLIPLLLLFGFGPVVGLIASAIYATPPMVRNTMLGLDRVPSDITEAGLMSGCTRRQQFWHVEVPTALPQILVGFNQSTMAALSMVIVAAIIGGFEDIGWEVLSSMRKAEFGQSILSGLVIALLAILIDRLTLGFAKERPNGPTPIMAWMSWRRLAAIVVIALVAAAAQRFFLPDAWALPSTTLREQIGIVNVALTSVVRDYAGFFNGARNVVLYSLLLPLRLGIVGAATPALWGFAVTPPMIAVYVALWLAIAGLAMKAYGWQLAVATCMAGLLLFQGFAGFPWPALVLGIGLLAFRLAGIGLACFAMLGFGFILVSGLSAPLSQSMYLTLLAVILCLILGGSLGVWAAHSERVSKILRPICDGLQTVPQFVFLIPALMFFKVGEFTALIAIMLYAIVPPIRYVEHGLRNVRADVVEAVRQMGATPSQVLMHAKFPLALPVIMLGINQTIMAALSMLAIAALVGTRDLGQQVYIALGKADAGLGIVAGLSIAFLAILADRLTQAGARQAGSIESHWKS</sequence>
<keyword evidence="10" id="KW-1185">Reference proteome</keyword>
<keyword evidence="4 7" id="KW-0812">Transmembrane</keyword>
<feature type="transmembrane region" description="Helical" evidence="7">
    <location>
        <begin position="298"/>
        <end position="318"/>
    </location>
</feature>
<feature type="transmembrane region" description="Helical" evidence="7">
    <location>
        <begin position="665"/>
        <end position="682"/>
    </location>
</feature>